<evidence type="ECO:0000313" key="3">
    <source>
        <dbReference type="Proteomes" id="UP000680158"/>
    </source>
</evidence>
<keyword evidence="3" id="KW-1185">Reference proteome</keyword>
<dbReference type="RefSeq" id="WP_212683148.1">
    <property type="nucleotide sequence ID" value="NZ_JAGSPM010000002.1"/>
</dbReference>
<gene>
    <name evidence="2" type="ORF">KDM92_04235</name>
</gene>
<accession>A0A941I2W2</accession>
<sequence length="130" mass="14893">MKNLMLGLMLGVFGVVLILYSKRSMKRSKDLVKGFESKSSDTLTINVVALNSKSFENAFNTMSSANEVREWINLNHSKYGFFNEWPRGGGQGEMIRGMQTCIFAKELEQDVKKIEESWYLGKMPWLILTQ</sequence>
<dbReference type="Proteomes" id="UP000680158">
    <property type="component" value="Unassembled WGS sequence"/>
</dbReference>
<keyword evidence="1" id="KW-1133">Transmembrane helix</keyword>
<dbReference type="AlphaFoldDB" id="A0A941I2W2"/>
<evidence type="ECO:0000256" key="1">
    <source>
        <dbReference type="SAM" id="Phobius"/>
    </source>
</evidence>
<dbReference type="EMBL" id="JAGSPM010000002">
    <property type="protein sequence ID" value="MBR7745776.1"/>
    <property type="molecule type" value="Genomic_DNA"/>
</dbReference>
<comment type="caution">
    <text evidence="2">The sequence shown here is derived from an EMBL/GenBank/DDBJ whole genome shotgun (WGS) entry which is preliminary data.</text>
</comment>
<proteinExistence type="predicted"/>
<keyword evidence="1" id="KW-0812">Transmembrane</keyword>
<feature type="transmembrane region" description="Helical" evidence="1">
    <location>
        <begin position="6"/>
        <end position="21"/>
    </location>
</feature>
<name>A0A941I2W2_9BURK</name>
<protein>
    <submittedName>
        <fullName evidence="2">Uncharacterized protein</fullName>
    </submittedName>
</protein>
<reference evidence="2 3" key="1">
    <citation type="submission" date="2021-04" db="EMBL/GenBank/DDBJ databases">
        <title>novel species isolated from subtropical streams in China.</title>
        <authorList>
            <person name="Lu H."/>
        </authorList>
    </citation>
    <scope>NUCLEOTIDE SEQUENCE [LARGE SCALE GENOMIC DNA]</scope>
    <source>
        <strain evidence="2 3">BYS107W</strain>
    </source>
</reference>
<keyword evidence="1" id="KW-0472">Membrane</keyword>
<evidence type="ECO:0000313" key="2">
    <source>
        <dbReference type="EMBL" id="MBR7745776.1"/>
    </source>
</evidence>
<organism evidence="2 3">
    <name type="scientific">Undibacterium baiyunense</name>
    <dbReference type="NCBI Taxonomy" id="2828731"/>
    <lineage>
        <taxon>Bacteria</taxon>
        <taxon>Pseudomonadati</taxon>
        <taxon>Pseudomonadota</taxon>
        <taxon>Betaproteobacteria</taxon>
        <taxon>Burkholderiales</taxon>
        <taxon>Oxalobacteraceae</taxon>
        <taxon>Undibacterium</taxon>
    </lineage>
</organism>